<dbReference type="HOGENOM" id="CLU_3330642_0_0_10"/>
<dbReference type="Proteomes" id="UP000005438">
    <property type="component" value="Chromosome"/>
</dbReference>
<dbReference type="EMBL" id="CP003178">
    <property type="protein sequence ID" value="AEW00582.1"/>
    <property type="molecule type" value="Genomic_DNA"/>
</dbReference>
<dbReference type="AlphaFoldDB" id="G8TFY3"/>
<gene>
    <name evidence="1" type="ordered locus">Niako_4319</name>
</gene>
<accession>G8TFY3</accession>
<evidence type="ECO:0000313" key="2">
    <source>
        <dbReference type="Proteomes" id="UP000005438"/>
    </source>
</evidence>
<evidence type="ECO:0000313" key="1">
    <source>
        <dbReference type="EMBL" id="AEW00582.1"/>
    </source>
</evidence>
<sequence>MEYLKNDVMCWRGTRNYLSWGKDLMKLNRNLSSTEMGK</sequence>
<name>G8TFY3_NIAKG</name>
<protein>
    <submittedName>
        <fullName evidence="1">Uncharacterized protein</fullName>
    </submittedName>
</protein>
<proteinExistence type="predicted"/>
<organism evidence="1 2">
    <name type="scientific">Niastella koreensis (strain DSM 17620 / KACC 11465 / NBRC 106392 / GR20-10)</name>
    <dbReference type="NCBI Taxonomy" id="700598"/>
    <lineage>
        <taxon>Bacteria</taxon>
        <taxon>Pseudomonadati</taxon>
        <taxon>Bacteroidota</taxon>
        <taxon>Chitinophagia</taxon>
        <taxon>Chitinophagales</taxon>
        <taxon>Chitinophagaceae</taxon>
        <taxon>Niastella</taxon>
    </lineage>
</organism>
<reference evidence="1 2" key="1">
    <citation type="submission" date="2011-12" db="EMBL/GenBank/DDBJ databases">
        <title>The complete genome of Niastella koreensis GR20-10.</title>
        <authorList>
            <consortium name="US DOE Joint Genome Institute (JGI-PGF)"/>
            <person name="Lucas S."/>
            <person name="Han J."/>
            <person name="Lapidus A."/>
            <person name="Bruce D."/>
            <person name="Goodwin L."/>
            <person name="Pitluck S."/>
            <person name="Peters L."/>
            <person name="Kyrpides N."/>
            <person name="Mavromatis K."/>
            <person name="Ivanova N."/>
            <person name="Mikhailova N."/>
            <person name="Davenport K."/>
            <person name="Saunders E."/>
            <person name="Detter J.C."/>
            <person name="Tapia R."/>
            <person name="Han C."/>
            <person name="Land M."/>
            <person name="Hauser L."/>
            <person name="Markowitz V."/>
            <person name="Cheng J.-F."/>
            <person name="Hugenholtz P."/>
            <person name="Woyke T."/>
            <person name="Wu D."/>
            <person name="Tindall B."/>
            <person name="Pomrenke H."/>
            <person name="Brambilla E."/>
            <person name="Klenk H.-P."/>
            <person name="Eisen J.A."/>
        </authorList>
    </citation>
    <scope>NUCLEOTIDE SEQUENCE [LARGE SCALE GENOMIC DNA]</scope>
    <source>
        <strain evidence="2">DSM 17620 / KACC 11465 / NBRC 106392 / GR20-10</strain>
    </source>
</reference>
<dbReference type="KEGG" id="nko:Niako_4319"/>